<reference evidence="1" key="1">
    <citation type="submission" date="2020-04" db="EMBL/GenBank/DDBJ databases">
        <title>Deep metagenomics examines the oral microbiome during advanced dental caries in children, revealing novel taxa and co-occurrences with host molecules.</title>
        <authorList>
            <person name="Baker J.L."/>
            <person name="Morton J.T."/>
            <person name="Dinis M."/>
            <person name="Alvarez R."/>
            <person name="Tran N.C."/>
            <person name="Knight R."/>
            <person name="Edlund A."/>
        </authorList>
    </citation>
    <scope>NUCLEOTIDE SEQUENCE</scope>
    <source>
        <strain evidence="1">JCVI_32_bin.14</strain>
    </source>
</reference>
<evidence type="ECO:0000313" key="2">
    <source>
        <dbReference type="Proteomes" id="UP000757890"/>
    </source>
</evidence>
<gene>
    <name evidence="1" type="ORF">HXL70_08130</name>
</gene>
<accession>A0A930FQ70</accession>
<organism evidence="1 2">
    <name type="scientific">Dialister invisus</name>
    <dbReference type="NCBI Taxonomy" id="218538"/>
    <lineage>
        <taxon>Bacteria</taxon>
        <taxon>Bacillati</taxon>
        <taxon>Bacillota</taxon>
        <taxon>Negativicutes</taxon>
        <taxon>Veillonellales</taxon>
        <taxon>Veillonellaceae</taxon>
        <taxon>Dialister</taxon>
    </lineage>
</organism>
<dbReference type="EMBL" id="JABZMK010000078">
    <property type="protein sequence ID" value="MBF1129990.1"/>
    <property type="molecule type" value="Genomic_DNA"/>
</dbReference>
<name>A0A930FQ70_9FIRM</name>
<dbReference type="Proteomes" id="UP000757890">
    <property type="component" value="Unassembled WGS sequence"/>
</dbReference>
<dbReference type="AlphaFoldDB" id="A0A930FQ70"/>
<evidence type="ECO:0000313" key="1">
    <source>
        <dbReference type="EMBL" id="MBF1129990.1"/>
    </source>
</evidence>
<proteinExistence type="predicted"/>
<protein>
    <submittedName>
        <fullName evidence="1">Uncharacterized protein</fullName>
    </submittedName>
</protein>
<sequence>MGRHQVELYEIPFRLRGICGRALNIPAASGGMEEAIKNYCKKEQESRSCFFLGNVQKYLLVFFRKRSPGFSA</sequence>
<comment type="caution">
    <text evidence="1">The sequence shown here is derived from an EMBL/GenBank/DDBJ whole genome shotgun (WGS) entry which is preliminary data.</text>
</comment>